<accession>A0A5E4PE87</accession>
<dbReference type="OrthoDB" id="9780267at2"/>
<keyword evidence="3" id="KW-1185">Reference proteome</keyword>
<evidence type="ECO:0000256" key="1">
    <source>
        <dbReference type="SAM" id="Phobius"/>
    </source>
</evidence>
<name>A0A5E4PE87_9COXI</name>
<feature type="transmembrane region" description="Helical" evidence="1">
    <location>
        <begin position="50"/>
        <end position="77"/>
    </location>
</feature>
<keyword evidence="1" id="KW-0812">Transmembrane</keyword>
<gene>
    <name evidence="2" type="ORF">AQUSIP_05770</name>
</gene>
<dbReference type="Pfam" id="PF04367">
    <property type="entry name" value="DUF502"/>
    <property type="match status" value="1"/>
</dbReference>
<dbReference type="Proteomes" id="UP000324194">
    <property type="component" value="Chromosome 1"/>
</dbReference>
<dbReference type="RefSeq" id="WP_148338438.1">
    <property type="nucleotide sequence ID" value="NZ_LR699119.1"/>
</dbReference>
<evidence type="ECO:0000313" key="3">
    <source>
        <dbReference type="Proteomes" id="UP000324194"/>
    </source>
</evidence>
<dbReference type="KEGG" id="asip:AQUSIP_05770"/>
<dbReference type="PANTHER" id="PTHR31876">
    <property type="entry name" value="COV-LIKE PROTEIN 1"/>
    <property type="match status" value="1"/>
</dbReference>
<keyword evidence="1" id="KW-0472">Membrane</keyword>
<protein>
    <recommendedName>
        <fullName evidence="4">DUF502 domain-containing protein</fullName>
    </recommendedName>
</protein>
<dbReference type="AlphaFoldDB" id="A0A5E4PE87"/>
<dbReference type="PANTHER" id="PTHR31876:SF26">
    <property type="entry name" value="PROTEIN LIKE COV 2"/>
    <property type="match status" value="1"/>
</dbReference>
<feature type="transmembrane region" description="Helical" evidence="1">
    <location>
        <begin position="12"/>
        <end position="30"/>
    </location>
</feature>
<sequence length="212" mass="23273">MIAAIRKYFISGLLVWLPVIITLVVIKFLVDLLSKSLLLLPPAFQPDVLLGFHVPGIGVVLTLLVIFFTGLFAANFIGQRLVEMSERIMTRIPLVRSVYTGVKQVTETLFKPGGQSFRKVLLVEYPCPGVLSIAFQTGEVDEVIQGKPTGERLVIYFIPTTPNPTSGFLMMAPRSRVKELDISVDQALKFVISLGVVQPGSLPVKTTYPSGQ</sequence>
<evidence type="ECO:0008006" key="4">
    <source>
        <dbReference type="Google" id="ProtNLM"/>
    </source>
</evidence>
<dbReference type="EMBL" id="LR699119">
    <property type="protein sequence ID" value="VVC75289.1"/>
    <property type="molecule type" value="Genomic_DNA"/>
</dbReference>
<dbReference type="InterPro" id="IPR007462">
    <property type="entry name" value="COV1-like"/>
</dbReference>
<organism evidence="2 3">
    <name type="scientific">Aquicella siphonis</name>
    <dbReference type="NCBI Taxonomy" id="254247"/>
    <lineage>
        <taxon>Bacteria</taxon>
        <taxon>Pseudomonadati</taxon>
        <taxon>Pseudomonadota</taxon>
        <taxon>Gammaproteobacteria</taxon>
        <taxon>Legionellales</taxon>
        <taxon>Coxiellaceae</taxon>
        <taxon>Aquicella</taxon>
    </lineage>
</organism>
<evidence type="ECO:0000313" key="2">
    <source>
        <dbReference type="EMBL" id="VVC75289.1"/>
    </source>
</evidence>
<reference evidence="2 3" key="1">
    <citation type="submission" date="2019-08" db="EMBL/GenBank/DDBJ databases">
        <authorList>
            <person name="Guy L."/>
        </authorList>
    </citation>
    <scope>NUCLEOTIDE SEQUENCE [LARGE SCALE GENOMIC DNA]</scope>
    <source>
        <strain evidence="2 3">SGT-108</strain>
    </source>
</reference>
<keyword evidence="1" id="KW-1133">Transmembrane helix</keyword>
<proteinExistence type="predicted"/>